<evidence type="ECO:0000313" key="4">
    <source>
        <dbReference type="Proteomes" id="UP000281726"/>
    </source>
</evidence>
<evidence type="ECO:0000259" key="2">
    <source>
        <dbReference type="Pfam" id="PF00975"/>
    </source>
</evidence>
<dbReference type="RefSeq" id="WP_120723472.1">
    <property type="nucleotide sequence ID" value="NZ_RBAK01000001.1"/>
</dbReference>
<organism evidence="3 4">
    <name type="scientific">Micromonospora endolithica</name>
    <dbReference type="NCBI Taxonomy" id="230091"/>
    <lineage>
        <taxon>Bacteria</taxon>
        <taxon>Bacillati</taxon>
        <taxon>Actinomycetota</taxon>
        <taxon>Actinomycetes</taxon>
        <taxon>Micromonosporales</taxon>
        <taxon>Micromonosporaceae</taxon>
        <taxon>Micromonospora</taxon>
    </lineage>
</organism>
<name>A0A3A9ZQ02_9ACTN</name>
<sequence length="260" mass="28689">MPLLDGDDDLWLRRFDGAPPDGVRLVCFPHAGGSASYWFTLSRLLRLEVVAVQYPGRQERRREPLIDTITELSDRVFEVIDRLPPRPTAFLGHSMGAVVAFEVAERLTRAHGTGPEHLFVSGRRGPTVHRAGTVHLQDDTRLVAELRGVGGTDPRFFDDPELLETILPVTRNDYRAVETHHWVPGPPLDCPITALVGDHDPQTSVDDARAWSAHTTGEFGLRVFPGGHFYLDAHRPAVAETITVALAGARTPLTFEEAAS</sequence>
<dbReference type="Pfam" id="PF00975">
    <property type="entry name" value="Thioesterase"/>
    <property type="match status" value="1"/>
</dbReference>
<dbReference type="Proteomes" id="UP000281726">
    <property type="component" value="Unassembled WGS sequence"/>
</dbReference>
<keyword evidence="4" id="KW-1185">Reference proteome</keyword>
<dbReference type="GO" id="GO:0008610">
    <property type="term" value="P:lipid biosynthetic process"/>
    <property type="evidence" value="ECO:0007669"/>
    <property type="project" value="TreeGrafter"/>
</dbReference>
<comment type="similarity">
    <text evidence="1">Belongs to the thioesterase family.</text>
</comment>
<dbReference type="AlphaFoldDB" id="A0A3A9ZQ02"/>
<dbReference type="SUPFAM" id="SSF53474">
    <property type="entry name" value="alpha/beta-Hydrolases"/>
    <property type="match status" value="1"/>
</dbReference>
<dbReference type="PANTHER" id="PTHR11487">
    <property type="entry name" value="THIOESTERASE"/>
    <property type="match status" value="1"/>
</dbReference>
<dbReference type="InterPro" id="IPR012223">
    <property type="entry name" value="TEII"/>
</dbReference>
<dbReference type="PANTHER" id="PTHR11487:SF0">
    <property type="entry name" value="S-ACYL FATTY ACID SYNTHASE THIOESTERASE, MEDIUM CHAIN"/>
    <property type="match status" value="1"/>
</dbReference>
<gene>
    <name evidence="3" type="ORF">D7223_00035</name>
</gene>
<proteinExistence type="inferred from homology"/>
<dbReference type="Gene3D" id="3.40.50.1820">
    <property type="entry name" value="alpha/beta hydrolase"/>
    <property type="match status" value="1"/>
</dbReference>
<dbReference type="InterPro" id="IPR029058">
    <property type="entry name" value="AB_hydrolase_fold"/>
</dbReference>
<comment type="caution">
    <text evidence="3">The sequence shown here is derived from an EMBL/GenBank/DDBJ whole genome shotgun (WGS) entry which is preliminary data.</text>
</comment>
<feature type="domain" description="Thioesterase" evidence="2">
    <location>
        <begin position="24"/>
        <end position="243"/>
    </location>
</feature>
<dbReference type="InterPro" id="IPR001031">
    <property type="entry name" value="Thioesterase"/>
</dbReference>
<accession>A0A3A9ZQ02</accession>
<dbReference type="EMBL" id="RBAK01000001">
    <property type="protein sequence ID" value="RKN50253.1"/>
    <property type="molecule type" value="Genomic_DNA"/>
</dbReference>
<evidence type="ECO:0000256" key="1">
    <source>
        <dbReference type="ARBA" id="ARBA00007169"/>
    </source>
</evidence>
<evidence type="ECO:0000313" key="3">
    <source>
        <dbReference type="EMBL" id="RKN50253.1"/>
    </source>
</evidence>
<protein>
    <submittedName>
        <fullName evidence="3">Thioesterase</fullName>
    </submittedName>
</protein>
<reference evidence="3 4" key="1">
    <citation type="journal article" date="2004" name="Syst. Appl. Microbiol.">
        <title>Cryptoendolithic actinomycetes from antarctic sandstone rock samples: Micromonospora endolithica sp. nov. and two isolates related to Micromonospora coerulea Jensen 1932.</title>
        <authorList>
            <person name="Hirsch P."/>
            <person name="Mevs U."/>
            <person name="Kroppenstedt R.M."/>
            <person name="Schumann P."/>
            <person name="Stackebrandt E."/>
        </authorList>
    </citation>
    <scope>NUCLEOTIDE SEQUENCE [LARGE SCALE GENOMIC DNA]</scope>
    <source>
        <strain evidence="3 4">JCM 12677</strain>
    </source>
</reference>